<evidence type="ECO:0000256" key="2">
    <source>
        <dbReference type="ARBA" id="ARBA00022737"/>
    </source>
</evidence>
<dbReference type="EMBL" id="OOIL02002653">
    <property type="protein sequence ID" value="VFQ83931.1"/>
    <property type="molecule type" value="Genomic_DNA"/>
</dbReference>
<organism evidence="5 6">
    <name type="scientific">Cuscuta campestris</name>
    <dbReference type="NCBI Taxonomy" id="132261"/>
    <lineage>
        <taxon>Eukaryota</taxon>
        <taxon>Viridiplantae</taxon>
        <taxon>Streptophyta</taxon>
        <taxon>Embryophyta</taxon>
        <taxon>Tracheophyta</taxon>
        <taxon>Spermatophyta</taxon>
        <taxon>Magnoliopsida</taxon>
        <taxon>eudicotyledons</taxon>
        <taxon>Gunneridae</taxon>
        <taxon>Pentapetalae</taxon>
        <taxon>asterids</taxon>
        <taxon>lamiids</taxon>
        <taxon>Solanales</taxon>
        <taxon>Convolvulaceae</taxon>
        <taxon>Cuscuteae</taxon>
        <taxon>Cuscuta</taxon>
        <taxon>Cuscuta subgen. Grammica</taxon>
        <taxon>Cuscuta sect. Cleistogrammica</taxon>
    </lineage>
</organism>
<dbReference type="PROSITE" id="PS50896">
    <property type="entry name" value="LISH"/>
    <property type="match status" value="1"/>
</dbReference>
<dbReference type="InterPro" id="IPR019775">
    <property type="entry name" value="WD40_repeat_CS"/>
</dbReference>
<evidence type="ECO:0000313" key="5">
    <source>
        <dbReference type="EMBL" id="VFQ83931.1"/>
    </source>
</evidence>
<gene>
    <name evidence="5" type="ORF">CCAM_LOCUS25707</name>
</gene>
<keyword evidence="6" id="KW-1185">Reference proteome</keyword>
<evidence type="ECO:0000313" key="6">
    <source>
        <dbReference type="Proteomes" id="UP000595140"/>
    </source>
</evidence>
<evidence type="ECO:0000256" key="4">
    <source>
        <dbReference type="SAM" id="MobiDB-lite"/>
    </source>
</evidence>
<evidence type="ECO:0008006" key="7">
    <source>
        <dbReference type="Google" id="ProtNLM"/>
    </source>
</evidence>
<feature type="repeat" description="WD" evidence="3">
    <location>
        <begin position="478"/>
        <end position="510"/>
    </location>
</feature>
<reference evidence="5 6" key="1">
    <citation type="submission" date="2018-04" db="EMBL/GenBank/DDBJ databases">
        <authorList>
            <person name="Vogel A."/>
        </authorList>
    </citation>
    <scope>NUCLEOTIDE SEQUENCE [LARGE SCALE GENOMIC DNA]</scope>
</reference>
<dbReference type="PANTHER" id="PTHR22838:SF0">
    <property type="entry name" value="WD REPEAT-CONTAINING PROTEIN 26"/>
    <property type="match status" value="1"/>
</dbReference>
<dbReference type="PROSITE" id="PS50294">
    <property type="entry name" value="WD_REPEATS_REGION"/>
    <property type="match status" value="2"/>
</dbReference>
<dbReference type="SMART" id="SM00320">
    <property type="entry name" value="WD40"/>
    <property type="match status" value="5"/>
</dbReference>
<evidence type="ECO:0000256" key="3">
    <source>
        <dbReference type="PROSITE-ProRule" id="PRU00221"/>
    </source>
</evidence>
<dbReference type="InterPro" id="IPR036322">
    <property type="entry name" value="WD40_repeat_dom_sf"/>
</dbReference>
<dbReference type="PROSITE" id="PS50082">
    <property type="entry name" value="WD_REPEATS_2"/>
    <property type="match status" value="3"/>
</dbReference>
<dbReference type="OrthoDB" id="972532at2759"/>
<dbReference type="AlphaFoldDB" id="A0A484M507"/>
<keyword evidence="1 3" id="KW-0853">WD repeat</keyword>
<keyword evidence="2" id="KW-0677">Repeat</keyword>
<dbReference type="Gene3D" id="2.130.10.10">
    <property type="entry name" value="YVTN repeat-like/Quinoprotein amine dehydrogenase"/>
    <property type="match status" value="2"/>
</dbReference>
<dbReference type="InterPro" id="IPR015943">
    <property type="entry name" value="WD40/YVTN_repeat-like_dom_sf"/>
</dbReference>
<evidence type="ECO:0000256" key="1">
    <source>
        <dbReference type="ARBA" id="ARBA00022574"/>
    </source>
</evidence>
<proteinExistence type="predicted"/>
<dbReference type="PANTHER" id="PTHR22838">
    <property type="entry name" value="WD REPEAT PROTEIN 26-RELATED"/>
    <property type="match status" value="1"/>
</dbReference>
<feature type="repeat" description="WD" evidence="3">
    <location>
        <begin position="257"/>
        <end position="298"/>
    </location>
</feature>
<dbReference type="InterPro" id="IPR001680">
    <property type="entry name" value="WD40_rpt"/>
</dbReference>
<dbReference type="Pfam" id="PF23627">
    <property type="entry name" value="LisH_WDR26"/>
    <property type="match status" value="1"/>
</dbReference>
<dbReference type="PROSITE" id="PS00678">
    <property type="entry name" value="WD_REPEATS_1"/>
    <property type="match status" value="1"/>
</dbReference>
<dbReference type="InterPro" id="IPR051350">
    <property type="entry name" value="WD_repeat-ST_regulator"/>
</dbReference>
<sequence length="530" mass="59175">MDYIGPSGMLLKEEVVKMIIQFLKDFNFTASAKALEVESGIPSASSSTEYGALEQFIMKGDFEQGISVLTRIRNLFRTPERFSQALKAIIAQSLKEHVFRGDLGGALSLARTDFTNLGLEKPDCADLAKLLMELQGGHVGQDELNSMRGYVLEVLNGLLRLPHDRLLTILEENIISQQRHCLFHNLVEGQISLYEDHLCGKENLPATTVQCLRDHECDVWFVKFSNSGKYLVSGSGDLTAIIWEVNLDEGFKPVHVLRGHEGGVVFACWSSDDMLLATFGDHEVGRVWEVSTGECVAALSRRTPLLGLGCWKPSEDIVFFASAEDIYSYDGRQGGVRHWRRNRWGVLRGVAVTADGRNLICGFEPDLILIWDLWDPEVGYRQLNLKGKRVLRSICLSQESGELLVNLNSQEELVAELVVLDISREMREVKRYTCHESRRGGVMSPCFGGFLSRFIDSGSFNGKVYIWSREYHEPVEVLSGHTDDVLSVTWNPKVPTMLASGSDDGCVEIWGPAAPRRERKRSSAATAPDS</sequence>
<accession>A0A484M507</accession>
<name>A0A484M507_9ASTE</name>
<protein>
    <recommendedName>
        <fullName evidence="7">LisH domain-containing protein</fullName>
    </recommendedName>
</protein>
<dbReference type="Proteomes" id="UP000595140">
    <property type="component" value="Unassembled WGS sequence"/>
</dbReference>
<feature type="region of interest" description="Disordered" evidence="4">
    <location>
        <begin position="511"/>
        <end position="530"/>
    </location>
</feature>
<dbReference type="InterPro" id="IPR006594">
    <property type="entry name" value="LisH"/>
</dbReference>
<dbReference type="Pfam" id="PF00400">
    <property type="entry name" value="WD40"/>
    <property type="match status" value="3"/>
</dbReference>
<dbReference type="SUPFAM" id="SSF50978">
    <property type="entry name" value="WD40 repeat-like"/>
    <property type="match status" value="1"/>
</dbReference>
<feature type="repeat" description="WD" evidence="3">
    <location>
        <begin position="212"/>
        <end position="246"/>
    </location>
</feature>